<comment type="caution">
    <text evidence="1">The sequence shown here is derived from an EMBL/GenBank/DDBJ whole genome shotgun (WGS) entry which is preliminary data.</text>
</comment>
<proteinExistence type="predicted"/>
<evidence type="ECO:0000313" key="2">
    <source>
        <dbReference type="Proteomes" id="UP001177021"/>
    </source>
</evidence>
<name>A0ACB0JC85_TRIPR</name>
<protein>
    <submittedName>
        <fullName evidence="1">Uncharacterized protein</fullName>
    </submittedName>
</protein>
<reference evidence="1" key="1">
    <citation type="submission" date="2023-10" db="EMBL/GenBank/DDBJ databases">
        <authorList>
            <person name="Rodriguez Cubillos JULIANA M."/>
            <person name="De Vega J."/>
        </authorList>
    </citation>
    <scope>NUCLEOTIDE SEQUENCE</scope>
</reference>
<accession>A0ACB0JC85</accession>
<sequence>MSSDDEFCECRPLGFIIGLPFAVLSLVLSLIGAIFWVIGSILNCCCPCCICCTGLVNVGVSMVKLPVRVLRWFIGQIPC</sequence>
<dbReference type="Proteomes" id="UP001177021">
    <property type="component" value="Unassembled WGS sequence"/>
</dbReference>
<keyword evidence="2" id="KW-1185">Reference proteome</keyword>
<evidence type="ECO:0000313" key="1">
    <source>
        <dbReference type="EMBL" id="CAJ2642220.1"/>
    </source>
</evidence>
<organism evidence="1 2">
    <name type="scientific">Trifolium pratense</name>
    <name type="common">Red clover</name>
    <dbReference type="NCBI Taxonomy" id="57577"/>
    <lineage>
        <taxon>Eukaryota</taxon>
        <taxon>Viridiplantae</taxon>
        <taxon>Streptophyta</taxon>
        <taxon>Embryophyta</taxon>
        <taxon>Tracheophyta</taxon>
        <taxon>Spermatophyta</taxon>
        <taxon>Magnoliopsida</taxon>
        <taxon>eudicotyledons</taxon>
        <taxon>Gunneridae</taxon>
        <taxon>Pentapetalae</taxon>
        <taxon>rosids</taxon>
        <taxon>fabids</taxon>
        <taxon>Fabales</taxon>
        <taxon>Fabaceae</taxon>
        <taxon>Papilionoideae</taxon>
        <taxon>50 kb inversion clade</taxon>
        <taxon>NPAAA clade</taxon>
        <taxon>Hologalegina</taxon>
        <taxon>IRL clade</taxon>
        <taxon>Trifolieae</taxon>
        <taxon>Trifolium</taxon>
    </lineage>
</organism>
<gene>
    <name evidence="1" type="ORF">MILVUS5_LOCUS11721</name>
</gene>
<dbReference type="EMBL" id="CASHSV030000024">
    <property type="protein sequence ID" value="CAJ2642220.1"/>
    <property type="molecule type" value="Genomic_DNA"/>
</dbReference>